<keyword evidence="7" id="KW-1185">Reference proteome</keyword>
<dbReference type="RefSeq" id="WP_188951399.1">
    <property type="nucleotide sequence ID" value="NZ_BMIB01000002.1"/>
</dbReference>
<dbReference type="Gene3D" id="2.40.30.170">
    <property type="match status" value="1"/>
</dbReference>
<organism evidence="6 7">
    <name type="scientific">Filimonas zeae</name>
    <dbReference type="NCBI Taxonomy" id="1737353"/>
    <lineage>
        <taxon>Bacteria</taxon>
        <taxon>Pseudomonadati</taxon>
        <taxon>Bacteroidota</taxon>
        <taxon>Chitinophagia</taxon>
        <taxon>Chitinophagales</taxon>
        <taxon>Chitinophagaceae</taxon>
        <taxon>Filimonas</taxon>
    </lineage>
</organism>
<evidence type="ECO:0000256" key="1">
    <source>
        <dbReference type="ARBA" id="ARBA00009477"/>
    </source>
</evidence>
<proteinExistence type="inferred from homology"/>
<evidence type="ECO:0000256" key="2">
    <source>
        <dbReference type="SAM" id="Coils"/>
    </source>
</evidence>
<dbReference type="SUPFAM" id="SSF111369">
    <property type="entry name" value="HlyD-like secretion proteins"/>
    <property type="match status" value="1"/>
</dbReference>
<dbReference type="Gene3D" id="2.40.420.20">
    <property type="match status" value="1"/>
</dbReference>
<dbReference type="InterPro" id="IPR006143">
    <property type="entry name" value="RND_pump_MFP"/>
</dbReference>
<dbReference type="PANTHER" id="PTHR30469">
    <property type="entry name" value="MULTIDRUG RESISTANCE PROTEIN MDTA"/>
    <property type="match status" value="1"/>
</dbReference>
<dbReference type="NCBIfam" id="TIGR01730">
    <property type="entry name" value="RND_mfp"/>
    <property type="match status" value="1"/>
</dbReference>
<comment type="similarity">
    <text evidence="1">Belongs to the membrane fusion protein (MFP) (TC 8.A.1) family.</text>
</comment>
<evidence type="ECO:0000259" key="4">
    <source>
        <dbReference type="Pfam" id="PF25973"/>
    </source>
</evidence>
<dbReference type="InterPro" id="IPR058792">
    <property type="entry name" value="Beta-barrel_RND_2"/>
</dbReference>
<reference evidence="6" key="1">
    <citation type="journal article" date="2014" name="Int. J. Syst. Evol. Microbiol.">
        <title>Complete genome sequence of Corynebacterium casei LMG S-19264T (=DSM 44701T), isolated from a smear-ripened cheese.</title>
        <authorList>
            <consortium name="US DOE Joint Genome Institute (JGI-PGF)"/>
            <person name="Walter F."/>
            <person name="Albersmeier A."/>
            <person name="Kalinowski J."/>
            <person name="Ruckert C."/>
        </authorList>
    </citation>
    <scope>NUCLEOTIDE SEQUENCE</scope>
    <source>
        <strain evidence="6">CGMCC 1.15290</strain>
    </source>
</reference>
<sequence>MKQYYTIAAAFVLAVTISCHNNQKPVDLTGKSNKEKGSKYEIGKITEQPLSSYVKLPGQLKPYDEVNIFAKVNGFVKEVLADRGTEVKKGQVLLRLEAPELESQMQAATSKYLQAQENATASKEKYKRLKEAATEEGAVAPLDLDMAASRMKADEAVVMSEQSNVTSMKNIINYLTIMAPFDGVIVQRNISTGGLVGPGGKAELPMLVLQHLQKLRLEVFIPEAYVDKVDLKRTVSFVFNSTPGKENTAHISRSANALTSMRSEAVEIDVMNKNQELKPGMYAEVKIPLLSGAKSMLVPGHAVVRSTERQFIIKVVDGKAHLVDVKEGLKTNDLTEIFGDVQKDDEIVLHATDEISEGTLVK</sequence>
<dbReference type="Pfam" id="PF25954">
    <property type="entry name" value="Beta-barrel_RND_2"/>
    <property type="match status" value="1"/>
</dbReference>
<protein>
    <submittedName>
        <fullName evidence="6">RND transporter MFP subunit</fullName>
    </submittedName>
</protein>
<dbReference type="Proteomes" id="UP000627292">
    <property type="component" value="Unassembled WGS sequence"/>
</dbReference>
<keyword evidence="2" id="KW-0175">Coiled coil</keyword>
<gene>
    <name evidence="6" type="ORF">GCM10011379_14870</name>
</gene>
<dbReference type="GO" id="GO:0015562">
    <property type="term" value="F:efflux transmembrane transporter activity"/>
    <property type="evidence" value="ECO:0007669"/>
    <property type="project" value="TreeGrafter"/>
</dbReference>
<reference evidence="6" key="2">
    <citation type="submission" date="2020-09" db="EMBL/GenBank/DDBJ databases">
        <authorList>
            <person name="Sun Q."/>
            <person name="Zhou Y."/>
        </authorList>
    </citation>
    <scope>NUCLEOTIDE SEQUENCE</scope>
    <source>
        <strain evidence="6">CGMCC 1.15290</strain>
    </source>
</reference>
<dbReference type="EMBL" id="BMIB01000002">
    <property type="protein sequence ID" value="GGH63680.1"/>
    <property type="molecule type" value="Genomic_DNA"/>
</dbReference>
<dbReference type="Gene3D" id="2.40.50.100">
    <property type="match status" value="1"/>
</dbReference>
<dbReference type="Pfam" id="PF25989">
    <property type="entry name" value="YknX_C"/>
    <property type="match status" value="1"/>
</dbReference>
<feature type="coiled-coil region" evidence="2">
    <location>
        <begin position="98"/>
        <end position="136"/>
    </location>
</feature>
<dbReference type="GO" id="GO:1990281">
    <property type="term" value="C:efflux pump complex"/>
    <property type="evidence" value="ECO:0007669"/>
    <property type="project" value="TreeGrafter"/>
</dbReference>
<feature type="domain" description="CusB-like beta-barrel" evidence="3">
    <location>
        <begin position="217"/>
        <end position="287"/>
    </location>
</feature>
<evidence type="ECO:0000313" key="6">
    <source>
        <dbReference type="EMBL" id="GGH63680.1"/>
    </source>
</evidence>
<dbReference type="AlphaFoldDB" id="A0A917IUU3"/>
<evidence type="ECO:0000313" key="7">
    <source>
        <dbReference type="Proteomes" id="UP000627292"/>
    </source>
</evidence>
<comment type="caution">
    <text evidence="6">The sequence shown here is derived from an EMBL/GenBank/DDBJ whole genome shotgun (WGS) entry which is preliminary data.</text>
</comment>
<evidence type="ECO:0000259" key="3">
    <source>
        <dbReference type="Pfam" id="PF25954"/>
    </source>
</evidence>
<evidence type="ECO:0000259" key="5">
    <source>
        <dbReference type="Pfam" id="PF25989"/>
    </source>
</evidence>
<dbReference type="Gene3D" id="1.10.287.470">
    <property type="entry name" value="Helix hairpin bin"/>
    <property type="match status" value="1"/>
</dbReference>
<accession>A0A917IUU3</accession>
<dbReference type="Pfam" id="PF25973">
    <property type="entry name" value="BSH_CzcB"/>
    <property type="match status" value="1"/>
</dbReference>
<dbReference type="PANTHER" id="PTHR30469:SF37">
    <property type="entry name" value="RAGD PROTEIN"/>
    <property type="match status" value="1"/>
</dbReference>
<dbReference type="InterPro" id="IPR058637">
    <property type="entry name" value="YknX-like_C"/>
</dbReference>
<dbReference type="PROSITE" id="PS51257">
    <property type="entry name" value="PROKAR_LIPOPROTEIN"/>
    <property type="match status" value="1"/>
</dbReference>
<feature type="domain" description="YknX-like C-terminal permuted SH3-like" evidence="5">
    <location>
        <begin position="298"/>
        <end position="362"/>
    </location>
</feature>
<dbReference type="InterPro" id="IPR058647">
    <property type="entry name" value="BSH_CzcB-like"/>
</dbReference>
<name>A0A917IUU3_9BACT</name>
<feature type="domain" description="CzcB-like barrel-sandwich hybrid" evidence="4">
    <location>
        <begin position="66"/>
        <end position="197"/>
    </location>
</feature>